<evidence type="ECO:0000256" key="1">
    <source>
        <dbReference type="SAM" id="MobiDB-lite"/>
    </source>
</evidence>
<gene>
    <name evidence="3" type="ORF">ABWT76_000438</name>
</gene>
<protein>
    <submittedName>
        <fullName evidence="3">Three-Cys-motif partner protein TcmP</fullName>
    </submittedName>
</protein>
<feature type="region of interest" description="Disordered" evidence="1">
    <location>
        <begin position="340"/>
        <end position="374"/>
    </location>
</feature>
<evidence type="ECO:0000313" key="3">
    <source>
        <dbReference type="EMBL" id="XCM37656.1"/>
    </source>
</evidence>
<name>A0AAU8JFS1_9CYAN</name>
<sequence>MSNSDFFNESREQSLVKAEIVAKYFWAWAKVIIPSAKKRNNNIAYVDLFSGPGRYKDGSQSTPLRILERAIVEPDMRQMLITIFNDIDSNNTQSLQEAIASLDGINTLTHKPRVLNKEVGEEIVQNLQQIRLVPTLFFIDPWGYKGLSLGLIGSVIKDWGCDCIFFFNYNRINMGLNNQAVKEHMNALFGEEKANTLRQYLEDKKPQERELMVVEELSESLQKIGGQYVLPFCFKNKTGNRTSHHLIFVSKHVRGYEIMKEIMAKESSSTEQGVPSFEYNPATQYHPLLFELSKPLDELEDMLLDKFAGKTMTMLEVYEQHHVGKRYIKTNYKEALKKLESQGKITVDPPASKRRKNKGQTTFADDVKVTFPPK</sequence>
<dbReference type="InterPro" id="IPR054339">
    <property type="entry name" value="GMT_wHTH"/>
</dbReference>
<dbReference type="RefSeq" id="WP_354635581.1">
    <property type="nucleotide sequence ID" value="NZ_CP159837.1"/>
</dbReference>
<dbReference type="InterPro" id="IPR031009">
    <property type="entry name" value="Tcm_partner"/>
</dbReference>
<dbReference type="NCBIfam" id="TIGR04474">
    <property type="entry name" value="tcm_partner"/>
    <property type="match status" value="1"/>
</dbReference>
<organism evidence="3">
    <name type="scientific">Planktothricoides raciborskii GIHE-MW2</name>
    <dbReference type="NCBI Taxonomy" id="2792601"/>
    <lineage>
        <taxon>Bacteria</taxon>
        <taxon>Bacillati</taxon>
        <taxon>Cyanobacteriota</taxon>
        <taxon>Cyanophyceae</taxon>
        <taxon>Oscillatoriophycideae</taxon>
        <taxon>Oscillatoriales</taxon>
        <taxon>Oscillatoriaceae</taxon>
        <taxon>Planktothricoides</taxon>
    </lineage>
</organism>
<dbReference type="AlphaFoldDB" id="A0AAU8JFS1"/>
<dbReference type="Pfam" id="PF22560">
    <property type="entry name" value="GMT-wHTH"/>
    <property type="match status" value="1"/>
</dbReference>
<evidence type="ECO:0000259" key="2">
    <source>
        <dbReference type="Pfam" id="PF22560"/>
    </source>
</evidence>
<accession>A0AAU8JFS1</accession>
<feature type="domain" description="GMT-like wHTH" evidence="2">
    <location>
        <begin position="278"/>
        <end position="351"/>
    </location>
</feature>
<proteinExistence type="predicted"/>
<dbReference type="EMBL" id="CP159837">
    <property type="protein sequence ID" value="XCM37656.1"/>
    <property type="molecule type" value="Genomic_DNA"/>
</dbReference>
<reference evidence="3" key="1">
    <citation type="submission" date="2024-07" db="EMBL/GenBank/DDBJ databases">
        <authorList>
            <person name="Kim Y.J."/>
            <person name="Jeong J.Y."/>
        </authorList>
    </citation>
    <scope>NUCLEOTIDE SEQUENCE</scope>
    <source>
        <strain evidence="3">GIHE-MW2</strain>
    </source>
</reference>